<proteinExistence type="predicted"/>
<accession>A0A4S8MJJ0</accession>
<keyword evidence="2" id="KW-1185">Reference proteome</keyword>
<dbReference type="EMBL" id="ML179072">
    <property type="protein sequence ID" value="THV02960.1"/>
    <property type="molecule type" value="Genomic_DNA"/>
</dbReference>
<sequence>MKDLFWTRKTAEVNWPSPASEFSHANLRSDIWKQLRHNLRHGAQSLLAVLDSSSEDEKDLDTTGLWIPSHHGVLSNLTPVPTNSDTVEEENQVAEQLMNDSHSSNEHVQGVKEVPVHDYVPVYQQGKIVSYREISPQHKNQQVPVINQGAEIPVKNKDGHVISYQQVPKKQTGLFPVYDKDGKLLSFCEELPKESGKAMGARHESMQNPNGFKFTLYQEFSAPQAFLSNRKLTSFQEVMSQPHGKLPIKKTQGSIQRVPVKDLDEIPTEMVQSIPVQVPASSMPVVGPSNQVTVPSQQGLAQQSHGLHPSVPQSKVQLPPEAKITTNVAHNSNPYSWKSLDLSDPAPTTKFTPLAPQPKALCRNNRDSELLEGEQWTNWPSGPFAMDFNHREFEAIRLLKVYIHMESLKIFNFETLHFAFFDRTQSERKVTLRSVLFHFMLKDGYDEGKEKPWYKIQKMK</sequence>
<name>A0A4S8MJJ0_DENBC</name>
<organism evidence="1 2">
    <name type="scientific">Dendrothele bispora (strain CBS 962.96)</name>
    <dbReference type="NCBI Taxonomy" id="1314807"/>
    <lineage>
        <taxon>Eukaryota</taxon>
        <taxon>Fungi</taxon>
        <taxon>Dikarya</taxon>
        <taxon>Basidiomycota</taxon>
        <taxon>Agaricomycotina</taxon>
        <taxon>Agaricomycetes</taxon>
        <taxon>Agaricomycetidae</taxon>
        <taxon>Agaricales</taxon>
        <taxon>Agaricales incertae sedis</taxon>
        <taxon>Dendrothele</taxon>
    </lineage>
</organism>
<dbReference type="AlphaFoldDB" id="A0A4S8MJJ0"/>
<evidence type="ECO:0000313" key="2">
    <source>
        <dbReference type="Proteomes" id="UP000297245"/>
    </source>
</evidence>
<protein>
    <submittedName>
        <fullName evidence="1">Uncharacterized protein</fullName>
    </submittedName>
</protein>
<reference evidence="1 2" key="1">
    <citation type="journal article" date="2019" name="Nat. Ecol. Evol.">
        <title>Megaphylogeny resolves global patterns of mushroom evolution.</title>
        <authorList>
            <person name="Varga T."/>
            <person name="Krizsan K."/>
            <person name="Foldi C."/>
            <person name="Dima B."/>
            <person name="Sanchez-Garcia M."/>
            <person name="Sanchez-Ramirez S."/>
            <person name="Szollosi G.J."/>
            <person name="Szarkandi J.G."/>
            <person name="Papp V."/>
            <person name="Albert L."/>
            <person name="Andreopoulos W."/>
            <person name="Angelini C."/>
            <person name="Antonin V."/>
            <person name="Barry K.W."/>
            <person name="Bougher N.L."/>
            <person name="Buchanan P."/>
            <person name="Buyck B."/>
            <person name="Bense V."/>
            <person name="Catcheside P."/>
            <person name="Chovatia M."/>
            <person name="Cooper J."/>
            <person name="Damon W."/>
            <person name="Desjardin D."/>
            <person name="Finy P."/>
            <person name="Geml J."/>
            <person name="Haridas S."/>
            <person name="Hughes K."/>
            <person name="Justo A."/>
            <person name="Karasinski D."/>
            <person name="Kautmanova I."/>
            <person name="Kiss B."/>
            <person name="Kocsube S."/>
            <person name="Kotiranta H."/>
            <person name="LaButti K.M."/>
            <person name="Lechner B.E."/>
            <person name="Liimatainen K."/>
            <person name="Lipzen A."/>
            <person name="Lukacs Z."/>
            <person name="Mihaltcheva S."/>
            <person name="Morgado L.N."/>
            <person name="Niskanen T."/>
            <person name="Noordeloos M.E."/>
            <person name="Ohm R.A."/>
            <person name="Ortiz-Santana B."/>
            <person name="Ovrebo C."/>
            <person name="Racz N."/>
            <person name="Riley R."/>
            <person name="Savchenko A."/>
            <person name="Shiryaev A."/>
            <person name="Soop K."/>
            <person name="Spirin V."/>
            <person name="Szebenyi C."/>
            <person name="Tomsovsky M."/>
            <person name="Tulloss R.E."/>
            <person name="Uehling J."/>
            <person name="Grigoriev I.V."/>
            <person name="Vagvolgyi C."/>
            <person name="Papp T."/>
            <person name="Martin F.M."/>
            <person name="Miettinen O."/>
            <person name="Hibbett D.S."/>
            <person name="Nagy L.G."/>
        </authorList>
    </citation>
    <scope>NUCLEOTIDE SEQUENCE [LARGE SCALE GENOMIC DNA]</scope>
    <source>
        <strain evidence="1 2">CBS 962.96</strain>
    </source>
</reference>
<dbReference type="Proteomes" id="UP000297245">
    <property type="component" value="Unassembled WGS sequence"/>
</dbReference>
<gene>
    <name evidence="1" type="ORF">K435DRAFT_792189</name>
</gene>
<evidence type="ECO:0000313" key="1">
    <source>
        <dbReference type="EMBL" id="THV02960.1"/>
    </source>
</evidence>